<dbReference type="RefSeq" id="WP_184042634.1">
    <property type="nucleotide sequence ID" value="NZ_JACIGK010000003.1"/>
</dbReference>
<keyword evidence="5 8" id="KW-0812">Transmembrane</keyword>
<evidence type="ECO:0000256" key="6">
    <source>
        <dbReference type="ARBA" id="ARBA00022989"/>
    </source>
</evidence>
<feature type="transmembrane region" description="Helical" evidence="8">
    <location>
        <begin position="259"/>
        <end position="280"/>
    </location>
</feature>
<feature type="transmembrane region" description="Helical" evidence="8">
    <location>
        <begin position="132"/>
        <end position="154"/>
    </location>
</feature>
<dbReference type="Proteomes" id="UP000554286">
    <property type="component" value="Unassembled WGS sequence"/>
</dbReference>
<feature type="domain" description="Glycosyltransferase RgtA/B/C/D-like" evidence="9">
    <location>
        <begin position="69"/>
        <end position="210"/>
    </location>
</feature>
<organism evidence="10 11">
    <name type="scientific">Roseospira visakhapatnamensis</name>
    <dbReference type="NCBI Taxonomy" id="390880"/>
    <lineage>
        <taxon>Bacteria</taxon>
        <taxon>Pseudomonadati</taxon>
        <taxon>Pseudomonadota</taxon>
        <taxon>Alphaproteobacteria</taxon>
        <taxon>Rhodospirillales</taxon>
        <taxon>Rhodospirillaceae</taxon>
        <taxon>Roseospira</taxon>
    </lineage>
</organism>
<dbReference type="PANTHER" id="PTHR33908">
    <property type="entry name" value="MANNOSYLTRANSFERASE YKCB-RELATED"/>
    <property type="match status" value="1"/>
</dbReference>
<evidence type="ECO:0000313" key="11">
    <source>
        <dbReference type="Proteomes" id="UP000554286"/>
    </source>
</evidence>
<gene>
    <name evidence="10" type="ORF">GGD89_000624</name>
</gene>
<keyword evidence="6 8" id="KW-1133">Transmembrane helix</keyword>
<evidence type="ECO:0000256" key="5">
    <source>
        <dbReference type="ARBA" id="ARBA00022692"/>
    </source>
</evidence>
<evidence type="ECO:0000256" key="4">
    <source>
        <dbReference type="ARBA" id="ARBA00022679"/>
    </source>
</evidence>
<dbReference type="GO" id="GO:0005886">
    <property type="term" value="C:plasma membrane"/>
    <property type="evidence" value="ECO:0007669"/>
    <property type="project" value="UniProtKB-SubCell"/>
</dbReference>
<evidence type="ECO:0000259" key="9">
    <source>
        <dbReference type="Pfam" id="PF13231"/>
    </source>
</evidence>
<sequence>MIETYRDPRPSLLDRVFGVAYGPWGVALLVLLLTGLRLGMLSPGDAPPVMPEEARPWLLGLSPRPGYADAAPLGPWILGWLSETCGSTTPCLRLVAPIAHGLVTWMMYLLGRRLFDARTGFWTALTYATLPMVVEGSVIVDPMALVLLAWAVGLHALARLTVPGPARPSRPGSWVVLGASVGVGLLAHPVMALFALATLAYLAVSPEFRGGRLWGGLGLAGLAAAAIYGPEVAWHAAHDWDGYRRLWSALAGGTPDPRALGWAVVVGILMFGPVLAAALIRAMARVPFAMRTGALADYRVRLLVIFTMPVLLVTLALTLVLEAGATLTAPAAIAACLLVVGWKVVHEAVTWLRVAIAVNLLLFVLLTSGVPFARDCGWVPPAWFDPVAGGRGWDETGAWIRGIADAYPETPIGVAGDGAPVIIYHARALGVQAREVGAGPDAGRAFAGLLVMPEALAEDGGDIRARLSVRLDDGRRRAWAAVMVRP</sequence>
<evidence type="ECO:0000256" key="3">
    <source>
        <dbReference type="ARBA" id="ARBA00022676"/>
    </source>
</evidence>
<reference evidence="10 11" key="1">
    <citation type="submission" date="2020-08" db="EMBL/GenBank/DDBJ databases">
        <title>Genome sequencing of Purple Non-Sulfur Bacteria from various extreme environments.</title>
        <authorList>
            <person name="Mayer M."/>
        </authorList>
    </citation>
    <scope>NUCLEOTIDE SEQUENCE [LARGE SCALE GENOMIC DNA]</scope>
    <source>
        <strain evidence="10 11">JA131</strain>
    </source>
</reference>
<dbReference type="AlphaFoldDB" id="A0A7W6RAM5"/>
<feature type="transmembrane region" description="Helical" evidence="8">
    <location>
        <begin position="12"/>
        <end position="33"/>
    </location>
</feature>
<dbReference type="InterPro" id="IPR050297">
    <property type="entry name" value="LipidA_mod_glycosyltrf_83"/>
</dbReference>
<feature type="transmembrane region" description="Helical" evidence="8">
    <location>
        <begin position="352"/>
        <end position="373"/>
    </location>
</feature>
<keyword evidence="3" id="KW-0328">Glycosyltransferase</keyword>
<name>A0A7W6RAM5_9PROT</name>
<keyword evidence="11" id="KW-1185">Reference proteome</keyword>
<evidence type="ECO:0000313" key="10">
    <source>
        <dbReference type="EMBL" id="MBB4265013.1"/>
    </source>
</evidence>
<dbReference type="EMBL" id="JACIGK010000003">
    <property type="protein sequence ID" value="MBB4265013.1"/>
    <property type="molecule type" value="Genomic_DNA"/>
</dbReference>
<keyword evidence="4" id="KW-0808">Transferase</keyword>
<feature type="transmembrane region" description="Helical" evidence="8">
    <location>
        <begin position="216"/>
        <end position="237"/>
    </location>
</feature>
<dbReference type="InterPro" id="IPR038731">
    <property type="entry name" value="RgtA/B/C-like"/>
</dbReference>
<keyword evidence="2" id="KW-1003">Cell membrane</keyword>
<comment type="subcellular location">
    <subcellularLocation>
        <location evidence="1">Cell membrane</location>
        <topology evidence="1">Multi-pass membrane protein</topology>
    </subcellularLocation>
</comment>
<dbReference type="GO" id="GO:0009103">
    <property type="term" value="P:lipopolysaccharide biosynthetic process"/>
    <property type="evidence" value="ECO:0007669"/>
    <property type="project" value="UniProtKB-ARBA"/>
</dbReference>
<evidence type="ECO:0000256" key="8">
    <source>
        <dbReference type="SAM" id="Phobius"/>
    </source>
</evidence>
<proteinExistence type="predicted"/>
<dbReference type="Pfam" id="PF13231">
    <property type="entry name" value="PMT_2"/>
    <property type="match status" value="1"/>
</dbReference>
<keyword evidence="7 8" id="KW-0472">Membrane</keyword>
<dbReference type="GO" id="GO:0016763">
    <property type="term" value="F:pentosyltransferase activity"/>
    <property type="evidence" value="ECO:0007669"/>
    <property type="project" value="TreeGrafter"/>
</dbReference>
<evidence type="ECO:0000256" key="2">
    <source>
        <dbReference type="ARBA" id="ARBA00022475"/>
    </source>
</evidence>
<comment type="caution">
    <text evidence="10">The sequence shown here is derived from an EMBL/GenBank/DDBJ whole genome shotgun (WGS) entry which is preliminary data.</text>
</comment>
<feature type="transmembrane region" description="Helical" evidence="8">
    <location>
        <begin position="174"/>
        <end position="204"/>
    </location>
</feature>
<accession>A0A7W6RAM5</accession>
<protein>
    <recommendedName>
        <fullName evidence="9">Glycosyltransferase RgtA/B/C/D-like domain-containing protein</fullName>
    </recommendedName>
</protein>
<evidence type="ECO:0000256" key="7">
    <source>
        <dbReference type="ARBA" id="ARBA00023136"/>
    </source>
</evidence>
<dbReference type="PANTHER" id="PTHR33908:SF11">
    <property type="entry name" value="MEMBRANE PROTEIN"/>
    <property type="match status" value="1"/>
</dbReference>
<feature type="transmembrane region" description="Helical" evidence="8">
    <location>
        <begin position="300"/>
        <end position="321"/>
    </location>
</feature>
<feature type="transmembrane region" description="Helical" evidence="8">
    <location>
        <begin position="94"/>
        <end position="111"/>
    </location>
</feature>
<feature type="transmembrane region" description="Helical" evidence="8">
    <location>
        <begin position="327"/>
        <end position="345"/>
    </location>
</feature>
<evidence type="ECO:0000256" key="1">
    <source>
        <dbReference type="ARBA" id="ARBA00004651"/>
    </source>
</evidence>